<dbReference type="Pfam" id="PF09864">
    <property type="entry name" value="MliC"/>
    <property type="match status" value="1"/>
</dbReference>
<reference evidence="7" key="1">
    <citation type="journal article" date="2019" name="Int. J. Syst. Evol. Microbiol.">
        <title>The Global Catalogue of Microorganisms (GCM) 10K type strain sequencing project: providing services to taxonomists for standard genome sequencing and annotation.</title>
        <authorList>
            <consortium name="The Broad Institute Genomics Platform"/>
            <consortium name="The Broad Institute Genome Sequencing Center for Infectious Disease"/>
            <person name="Wu L."/>
            <person name="Ma J."/>
        </authorList>
    </citation>
    <scope>NUCLEOTIDE SEQUENCE [LARGE SCALE GENOMIC DNA]</scope>
    <source>
        <strain evidence="7">JCM 15443</strain>
    </source>
</reference>
<comment type="caution">
    <text evidence="6">The sequence shown here is derived from an EMBL/GenBank/DDBJ whole genome shotgun (WGS) entry which is preliminary data.</text>
</comment>
<evidence type="ECO:0000259" key="5">
    <source>
        <dbReference type="Pfam" id="PF09864"/>
    </source>
</evidence>
<keyword evidence="4" id="KW-0449">Lipoprotein</keyword>
<evidence type="ECO:0000256" key="4">
    <source>
        <dbReference type="ARBA" id="ARBA00023288"/>
    </source>
</evidence>
<evidence type="ECO:0000256" key="3">
    <source>
        <dbReference type="ARBA" id="ARBA00023139"/>
    </source>
</evidence>
<gene>
    <name evidence="6" type="ORF">GCM10010841_21670</name>
</gene>
<dbReference type="SUPFAM" id="SSF141488">
    <property type="entry name" value="YdhA-like"/>
    <property type="match status" value="1"/>
</dbReference>
<keyword evidence="3" id="KW-0564">Palmitate</keyword>
<proteinExistence type="predicted"/>
<evidence type="ECO:0000256" key="1">
    <source>
        <dbReference type="ARBA" id="ARBA00022729"/>
    </source>
</evidence>
<protein>
    <recommendedName>
        <fullName evidence="5">C-type lysozyme inhibitor domain-containing protein</fullName>
    </recommendedName>
</protein>
<accession>A0ABQ2GUK2</accession>
<keyword evidence="7" id="KW-1185">Reference proteome</keyword>
<dbReference type="InterPro" id="IPR036328">
    <property type="entry name" value="MliC_sf"/>
</dbReference>
<organism evidence="6 7">
    <name type="scientific">Deinococcus aerophilus</name>
    <dbReference type="NCBI Taxonomy" id="522488"/>
    <lineage>
        <taxon>Bacteria</taxon>
        <taxon>Thermotogati</taxon>
        <taxon>Deinococcota</taxon>
        <taxon>Deinococci</taxon>
        <taxon>Deinococcales</taxon>
        <taxon>Deinococcaceae</taxon>
        <taxon>Deinococcus</taxon>
    </lineage>
</organism>
<sequence>MRNALGGGHAQSLRSRPRRRQECDRFAAYHLGMNGHLRTAALLALSATLAGAALVQANVVPQATRPAPTTFRTLQYTCGAGQKISVTYLNYGADGPTFAVLNWNGGQYGLAPALSASGARYAALAGPVGARGGLEWWEHAGEATLSTFVDGMATPRGLLTDCKAG</sequence>
<evidence type="ECO:0000256" key="2">
    <source>
        <dbReference type="ARBA" id="ARBA00023136"/>
    </source>
</evidence>
<dbReference type="InterPro" id="IPR018660">
    <property type="entry name" value="MliC"/>
</dbReference>
<feature type="domain" description="C-type lysozyme inhibitor" evidence="5">
    <location>
        <begin position="76"/>
        <end position="148"/>
    </location>
</feature>
<keyword evidence="1" id="KW-0732">Signal</keyword>
<dbReference type="Proteomes" id="UP000661918">
    <property type="component" value="Unassembled WGS sequence"/>
</dbReference>
<evidence type="ECO:0000313" key="6">
    <source>
        <dbReference type="EMBL" id="GGM12778.1"/>
    </source>
</evidence>
<evidence type="ECO:0000313" key="7">
    <source>
        <dbReference type="Proteomes" id="UP000661918"/>
    </source>
</evidence>
<dbReference type="EMBL" id="BMOM01000017">
    <property type="protein sequence ID" value="GGM12778.1"/>
    <property type="molecule type" value="Genomic_DNA"/>
</dbReference>
<name>A0ABQ2GUK2_9DEIO</name>
<keyword evidence="2" id="KW-0472">Membrane</keyword>
<dbReference type="Gene3D" id="2.40.128.200">
    <property type="match status" value="1"/>
</dbReference>